<accession>A0ABY7VWP0</accession>
<dbReference type="Pfam" id="PF00999">
    <property type="entry name" value="Na_H_Exchanger"/>
    <property type="match status" value="1"/>
</dbReference>
<feature type="transmembrane region" description="Helical" evidence="9">
    <location>
        <begin position="283"/>
        <end position="302"/>
    </location>
</feature>
<keyword evidence="8 9" id="KW-0472">Membrane</keyword>
<keyword evidence="3" id="KW-0050">Antiport</keyword>
<evidence type="ECO:0000256" key="6">
    <source>
        <dbReference type="ARBA" id="ARBA00022989"/>
    </source>
</evidence>
<dbReference type="NCBIfam" id="NF003715">
    <property type="entry name" value="PRK05326.1-2"/>
    <property type="match status" value="1"/>
</dbReference>
<feature type="transmembrane region" description="Helical" evidence="9">
    <location>
        <begin position="85"/>
        <end position="110"/>
    </location>
</feature>
<keyword evidence="4" id="KW-1003">Cell membrane</keyword>
<feature type="transmembrane region" description="Helical" evidence="9">
    <location>
        <begin position="371"/>
        <end position="393"/>
    </location>
</feature>
<feature type="transmembrane region" description="Helical" evidence="9">
    <location>
        <begin position="344"/>
        <end position="365"/>
    </location>
</feature>
<sequence>MTVEIGILILGILLLAAVFSSKLADRFGVPALLFFLGVGMLAGSEGIGGVEFDSPQIMQAIGSSALMVILFAGGLETSWKNVRPVLAQGVVLSTVGVLVPMLLLASFAWFMLGTYTTFELGTGGLSWTEALLLAAIVSSTDAAAVFSVFRTSKIQPRPHLRSILELESGSNDPMAILLTTTIIGVIMGTSGSVPSIIGGLLIQILFGGIVGGIVGWLGMKLINRMTLSANGLYPILALAFGCLAFGLSDVSGGNSYLSVYIAGLVLGNGIKKRKTEILSFHDGLDSLMQIVMFIMLGLLVYPSQLLPVAGVSITIALFLMFVARPLSVFLCLSPFKMKKNEKLYISWVGLRGSVPIMLATLPAMYGLEDAAMIFNVIFFIVLTSVFIQGLTLVPAAKWLKVTKD</sequence>
<evidence type="ECO:0000256" key="2">
    <source>
        <dbReference type="ARBA" id="ARBA00022448"/>
    </source>
</evidence>
<evidence type="ECO:0000256" key="5">
    <source>
        <dbReference type="ARBA" id="ARBA00022692"/>
    </source>
</evidence>
<dbReference type="RefSeq" id="WP_274153514.1">
    <property type="nucleotide sequence ID" value="NZ_CP117812.1"/>
</dbReference>
<keyword evidence="12" id="KW-1185">Reference proteome</keyword>
<feature type="transmembrane region" description="Helical" evidence="9">
    <location>
        <begin position="196"/>
        <end position="219"/>
    </location>
</feature>
<reference evidence="11 12" key="1">
    <citation type="submission" date="2023-02" db="EMBL/GenBank/DDBJ databases">
        <title>Genome sequence of Lentisphaera profundi SAORIC-696.</title>
        <authorList>
            <person name="Kim e."/>
            <person name="Cho J.-C."/>
            <person name="Choi A."/>
            <person name="Kang I."/>
        </authorList>
    </citation>
    <scope>NUCLEOTIDE SEQUENCE [LARGE SCALE GENOMIC DNA]</scope>
    <source>
        <strain evidence="11 12">SAORIC-696</strain>
    </source>
</reference>
<evidence type="ECO:0000256" key="7">
    <source>
        <dbReference type="ARBA" id="ARBA00023065"/>
    </source>
</evidence>
<feature type="transmembrane region" description="Helical" evidence="9">
    <location>
        <begin position="231"/>
        <end position="248"/>
    </location>
</feature>
<keyword evidence="2" id="KW-0813">Transport</keyword>
<feature type="transmembrane region" description="Helical" evidence="9">
    <location>
        <begin position="56"/>
        <end position="73"/>
    </location>
</feature>
<dbReference type="NCBIfam" id="NF003716">
    <property type="entry name" value="PRK05326.1-3"/>
    <property type="match status" value="1"/>
</dbReference>
<dbReference type="InterPro" id="IPR006153">
    <property type="entry name" value="Cation/H_exchanger_TM"/>
</dbReference>
<gene>
    <name evidence="11" type="ORF">PQO03_12430</name>
</gene>
<keyword evidence="7" id="KW-0406">Ion transport</keyword>
<organism evidence="11 12">
    <name type="scientific">Lentisphaera profundi</name>
    <dbReference type="NCBI Taxonomy" id="1658616"/>
    <lineage>
        <taxon>Bacteria</taxon>
        <taxon>Pseudomonadati</taxon>
        <taxon>Lentisphaerota</taxon>
        <taxon>Lentisphaeria</taxon>
        <taxon>Lentisphaerales</taxon>
        <taxon>Lentisphaeraceae</taxon>
        <taxon>Lentisphaera</taxon>
    </lineage>
</organism>
<feature type="transmembrane region" description="Helical" evidence="9">
    <location>
        <begin position="31"/>
        <end position="50"/>
    </location>
</feature>
<evidence type="ECO:0000256" key="3">
    <source>
        <dbReference type="ARBA" id="ARBA00022449"/>
    </source>
</evidence>
<evidence type="ECO:0000256" key="9">
    <source>
        <dbReference type="SAM" id="Phobius"/>
    </source>
</evidence>
<feature type="transmembrane region" description="Helical" evidence="9">
    <location>
        <begin position="130"/>
        <end position="149"/>
    </location>
</feature>
<evidence type="ECO:0000259" key="10">
    <source>
        <dbReference type="Pfam" id="PF00999"/>
    </source>
</evidence>
<evidence type="ECO:0000313" key="12">
    <source>
        <dbReference type="Proteomes" id="UP001214250"/>
    </source>
</evidence>
<feature type="transmembrane region" description="Helical" evidence="9">
    <location>
        <begin position="308"/>
        <end position="332"/>
    </location>
</feature>
<evidence type="ECO:0000313" key="11">
    <source>
        <dbReference type="EMBL" id="WDE98643.1"/>
    </source>
</evidence>
<dbReference type="Proteomes" id="UP001214250">
    <property type="component" value="Chromosome 2"/>
</dbReference>
<dbReference type="PANTHER" id="PTHR32507">
    <property type="entry name" value="NA(+)/H(+) ANTIPORTER 1"/>
    <property type="match status" value="1"/>
</dbReference>
<proteinExistence type="predicted"/>
<feature type="transmembrane region" description="Helical" evidence="9">
    <location>
        <begin position="6"/>
        <end position="24"/>
    </location>
</feature>
<dbReference type="PANTHER" id="PTHR32507:SF7">
    <property type="entry name" value="K(+)_H(+) ANTIPORTER NHAP2"/>
    <property type="match status" value="1"/>
</dbReference>
<feature type="domain" description="Cation/H+ exchanger transmembrane" evidence="10">
    <location>
        <begin position="15"/>
        <end position="398"/>
    </location>
</feature>
<feature type="transmembrane region" description="Helical" evidence="9">
    <location>
        <begin position="254"/>
        <end position="271"/>
    </location>
</feature>
<evidence type="ECO:0000256" key="4">
    <source>
        <dbReference type="ARBA" id="ARBA00022475"/>
    </source>
</evidence>
<keyword evidence="5 9" id="KW-0812">Transmembrane</keyword>
<keyword evidence="6 9" id="KW-1133">Transmembrane helix</keyword>
<protein>
    <submittedName>
        <fullName evidence="11">Potassium/proton antiporter</fullName>
    </submittedName>
</protein>
<name>A0ABY7VWP0_9BACT</name>
<evidence type="ECO:0000256" key="1">
    <source>
        <dbReference type="ARBA" id="ARBA00004651"/>
    </source>
</evidence>
<dbReference type="Gene3D" id="1.20.1530.20">
    <property type="match status" value="1"/>
</dbReference>
<dbReference type="InterPro" id="IPR038770">
    <property type="entry name" value="Na+/solute_symporter_sf"/>
</dbReference>
<evidence type="ECO:0000256" key="8">
    <source>
        <dbReference type="ARBA" id="ARBA00023136"/>
    </source>
</evidence>
<feature type="transmembrane region" description="Helical" evidence="9">
    <location>
        <begin position="170"/>
        <end position="190"/>
    </location>
</feature>
<comment type="subcellular location">
    <subcellularLocation>
        <location evidence="1">Cell membrane</location>
        <topology evidence="1">Multi-pass membrane protein</topology>
    </subcellularLocation>
</comment>
<dbReference type="EMBL" id="CP117812">
    <property type="protein sequence ID" value="WDE98643.1"/>
    <property type="molecule type" value="Genomic_DNA"/>
</dbReference>